<dbReference type="RefSeq" id="WP_130348249.1">
    <property type="nucleotide sequence ID" value="NZ_SGWQ01000014.1"/>
</dbReference>
<dbReference type="InterPro" id="IPR035905">
    <property type="entry name" value="Barstar-like_sf"/>
</dbReference>
<dbReference type="AlphaFoldDB" id="A0A4Q7KFU5"/>
<accession>A0A4Q7KFU5</accession>
<evidence type="ECO:0000313" key="3">
    <source>
        <dbReference type="EMBL" id="RZS31441.1"/>
    </source>
</evidence>
<evidence type="ECO:0000256" key="1">
    <source>
        <dbReference type="ARBA" id="ARBA00006845"/>
    </source>
</evidence>
<protein>
    <submittedName>
        <fullName evidence="3">RNAse (Barnase) inhibitor barstar</fullName>
    </submittedName>
</protein>
<evidence type="ECO:0000313" key="4">
    <source>
        <dbReference type="Proteomes" id="UP000294257"/>
    </source>
</evidence>
<dbReference type="EMBL" id="SGWQ01000014">
    <property type="protein sequence ID" value="RZS31441.1"/>
    <property type="molecule type" value="Genomic_DNA"/>
</dbReference>
<keyword evidence="4" id="KW-1185">Reference proteome</keyword>
<dbReference type="OrthoDB" id="5184890at2"/>
<name>A0A4Q7KFU5_9PSEU</name>
<organism evidence="3 4">
    <name type="scientific">Herbihabitans rhizosphaerae</name>
    <dbReference type="NCBI Taxonomy" id="1872711"/>
    <lineage>
        <taxon>Bacteria</taxon>
        <taxon>Bacillati</taxon>
        <taxon>Actinomycetota</taxon>
        <taxon>Actinomycetes</taxon>
        <taxon>Pseudonocardiales</taxon>
        <taxon>Pseudonocardiaceae</taxon>
        <taxon>Herbihabitans</taxon>
    </lineage>
</organism>
<dbReference type="Proteomes" id="UP000294257">
    <property type="component" value="Unassembled WGS sequence"/>
</dbReference>
<dbReference type="Pfam" id="PF01337">
    <property type="entry name" value="Barstar"/>
    <property type="match status" value="1"/>
</dbReference>
<evidence type="ECO:0000259" key="2">
    <source>
        <dbReference type="Pfam" id="PF01337"/>
    </source>
</evidence>
<feature type="domain" description="Barstar (barnase inhibitor)" evidence="2">
    <location>
        <begin position="23"/>
        <end position="105"/>
    </location>
</feature>
<proteinExistence type="inferred from homology"/>
<gene>
    <name evidence="3" type="ORF">EV193_114134</name>
</gene>
<dbReference type="Gene3D" id="3.30.370.10">
    <property type="entry name" value="Barstar-like"/>
    <property type="match status" value="1"/>
</dbReference>
<reference evidence="3 4" key="1">
    <citation type="submission" date="2019-02" db="EMBL/GenBank/DDBJ databases">
        <title>Genomic Encyclopedia of Type Strains, Phase IV (KMG-IV): sequencing the most valuable type-strain genomes for metagenomic binning, comparative biology and taxonomic classification.</title>
        <authorList>
            <person name="Goeker M."/>
        </authorList>
    </citation>
    <scope>NUCLEOTIDE SEQUENCE [LARGE SCALE GENOMIC DNA]</scope>
    <source>
        <strain evidence="3 4">DSM 101727</strain>
    </source>
</reference>
<comment type="similarity">
    <text evidence="1">Belongs to the barstar family.</text>
</comment>
<dbReference type="InterPro" id="IPR000468">
    <property type="entry name" value="Barstar"/>
</dbReference>
<dbReference type="CDD" id="cd05141">
    <property type="entry name" value="Barstar_evA4336-like"/>
    <property type="match status" value="1"/>
</dbReference>
<sequence>MITVDAAVAEARRRGAMPHVVDGADGKRAMLDAIAAALCFPDYFGHNLDALYDCLTDLSWLPPGEHVLVWADPDVLREVDPDAYAAINSVLEDAVGIRAGHAFTVVRAAG</sequence>
<dbReference type="SUPFAM" id="SSF52038">
    <property type="entry name" value="Barstar-related"/>
    <property type="match status" value="1"/>
</dbReference>
<comment type="caution">
    <text evidence="3">The sequence shown here is derived from an EMBL/GenBank/DDBJ whole genome shotgun (WGS) entry which is preliminary data.</text>
</comment>